<feature type="domain" description="Amidase" evidence="4">
    <location>
        <begin position="137"/>
        <end position="530"/>
    </location>
</feature>
<dbReference type="InterPro" id="IPR020556">
    <property type="entry name" value="Amidase_CS"/>
</dbReference>
<evidence type="ECO:0000256" key="1">
    <source>
        <dbReference type="SAM" id="MobiDB-lite"/>
    </source>
</evidence>
<dbReference type="PANTHER" id="PTHR42678">
    <property type="entry name" value="AMIDASE"/>
    <property type="match status" value="1"/>
</dbReference>
<comment type="caution">
    <text evidence="5">The sequence shown here is derived from an EMBL/GenBank/DDBJ whole genome shotgun (WGS) entry which is preliminary data.</text>
</comment>
<evidence type="ECO:0000259" key="4">
    <source>
        <dbReference type="Pfam" id="PF01425"/>
    </source>
</evidence>
<dbReference type="Pfam" id="PF00963">
    <property type="entry name" value="Cohesin"/>
    <property type="match status" value="1"/>
</dbReference>
<dbReference type="InterPro" id="IPR023631">
    <property type="entry name" value="Amidase_dom"/>
</dbReference>
<name>A0ABS7U8D0_9ACTN</name>
<evidence type="ECO:0000313" key="5">
    <source>
        <dbReference type="EMBL" id="MBZ5737228.1"/>
    </source>
</evidence>
<dbReference type="PANTHER" id="PTHR42678:SF34">
    <property type="entry name" value="OS04G0183300 PROTEIN"/>
    <property type="match status" value="1"/>
</dbReference>
<dbReference type="InterPro" id="IPR036928">
    <property type="entry name" value="AS_sf"/>
</dbReference>
<dbReference type="Gene3D" id="3.90.1300.10">
    <property type="entry name" value="Amidase signature (AS) domain"/>
    <property type="match status" value="1"/>
</dbReference>
<dbReference type="InterPro" id="IPR036439">
    <property type="entry name" value="Dockerin_dom_sf"/>
</dbReference>
<keyword evidence="2" id="KW-0732">Signal</keyword>
<evidence type="ECO:0000256" key="2">
    <source>
        <dbReference type="SAM" id="SignalP"/>
    </source>
</evidence>
<dbReference type="SUPFAM" id="SSF49384">
    <property type="entry name" value="Carbohydrate-binding domain"/>
    <property type="match status" value="1"/>
</dbReference>
<dbReference type="SUPFAM" id="SSF75304">
    <property type="entry name" value="Amidase signature (AS) enzymes"/>
    <property type="match status" value="1"/>
</dbReference>
<dbReference type="InterPro" id="IPR002102">
    <property type="entry name" value="Cohesin_dom"/>
</dbReference>
<dbReference type="Gene3D" id="1.10.1330.10">
    <property type="entry name" value="Dockerin domain"/>
    <property type="match status" value="1"/>
</dbReference>
<dbReference type="InterPro" id="IPR008965">
    <property type="entry name" value="CBM2/CBM3_carb-bd_dom_sf"/>
</dbReference>
<dbReference type="EMBL" id="JAIQZJ010000001">
    <property type="protein sequence ID" value="MBZ5737228.1"/>
    <property type="molecule type" value="Genomic_DNA"/>
</dbReference>
<evidence type="ECO:0000313" key="6">
    <source>
        <dbReference type="Proteomes" id="UP000780875"/>
    </source>
</evidence>
<dbReference type="CDD" id="cd14256">
    <property type="entry name" value="Dockerin_I"/>
    <property type="match status" value="1"/>
</dbReference>
<evidence type="ECO:0008006" key="7">
    <source>
        <dbReference type="Google" id="ProtNLM"/>
    </source>
</evidence>
<gene>
    <name evidence="5" type="ORF">K8U61_03555</name>
</gene>
<dbReference type="PROSITE" id="PS00018">
    <property type="entry name" value="EF_HAND_1"/>
    <property type="match status" value="1"/>
</dbReference>
<proteinExistence type="predicted"/>
<keyword evidence="6" id="KW-1185">Reference proteome</keyword>
<dbReference type="CDD" id="cd08547">
    <property type="entry name" value="Type_II_cohesin"/>
    <property type="match status" value="1"/>
</dbReference>
<dbReference type="Pfam" id="PF01425">
    <property type="entry name" value="Amidase"/>
    <property type="match status" value="1"/>
</dbReference>
<dbReference type="SUPFAM" id="SSF63446">
    <property type="entry name" value="Type I dockerin domain"/>
    <property type="match status" value="1"/>
</dbReference>
<feature type="domain" description="Cohesin" evidence="3">
    <location>
        <begin position="657"/>
        <end position="774"/>
    </location>
</feature>
<protein>
    <recommendedName>
        <fullName evidence="7">Dockerin domain-containing protein</fullName>
    </recommendedName>
</protein>
<feature type="compositionally biased region" description="Pro residues" evidence="1">
    <location>
        <begin position="782"/>
        <end position="792"/>
    </location>
</feature>
<dbReference type="PROSITE" id="PS00571">
    <property type="entry name" value="AMIDASES"/>
    <property type="match status" value="1"/>
</dbReference>
<dbReference type="Proteomes" id="UP000780875">
    <property type="component" value="Unassembled WGS sequence"/>
</dbReference>
<feature type="chain" id="PRO_5046229953" description="Dockerin domain-containing protein" evidence="2">
    <location>
        <begin position="34"/>
        <end position="917"/>
    </location>
</feature>
<organism evidence="5 6">
    <name type="scientific">Nocardioides mangrovi</name>
    <dbReference type="NCBI Taxonomy" id="2874580"/>
    <lineage>
        <taxon>Bacteria</taxon>
        <taxon>Bacillati</taxon>
        <taxon>Actinomycetota</taxon>
        <taxon>Actinomycetes</taxon>
        <taxon>Propionibacteriales</taxon>
        <taxon>Nocardioidaceae</taxon>
        <taxon>Nocardioides</taxon>
    </lineage>
</organism>
<dbReference type="InterPro" id="IPR018247">
    <property type="entry name" value="EF_Hand_1_Ca_BS"/>
</dbReference>
<feature type="compositionally biased region" description="Acidic residues" evidence="1">
    <location>
        <begin position="793"/>
        <end position="806"/>
    </location>
</feature>
<accession>A0ABS7U8D0</accession>
<reference evidence="5 6" key="1">
    <citation type="submission" date="2021-09" db="EMBL/GenBank/DDBJ databases">
        <title>Whole genome sequence of Nocardioides sp. GBK3QG-3.</title>
        <authorList>
            <person name="Tuo L."/>
        </authorList>
    </citation>
    <scope>NUCLEOTIDE SEQUENCE [LARGE SCALE GENOMIC DNA]</scope>
    <source>
        <strain evidence="5 6">GBK3QG-3</strain>
    </source>
</reference>
<evidence type="ECO:0000259" key="3">
    <source>
        <dbReference type="Pfam" id="PF00963"/>
    </source>
</evidence>
<dbReference type="Gene3D" id="2.60.40.680">
    <property type="match status" value="1"/>
</dbReference>
<feature type="region of interest" description="Disordered" evidence="1">
    <location>
        <begin position="760"/>
        <end position="822"/>
    </location>
</feature>
<dbReference type="RefSeq" id="WP_224121584.1">
    <property type="nucleotide sequence ID" value="NZ_JAIQZJ010000001.1"/>
</dbReference>
<sequence>MNRSKNRAVGAAVVAAGLALSTLAVGSGPAANAADPAATTTASFLEPYYTEGDLTGDDQITQADLDALNAALGTQAGDPGWAAVSAADLNGDDVLDVLDLAALAQRMIYDDGSFDVIEASAVDMQKAMNAGVITSVELTQDYLDRISAYNDTLVDTGAGGRPLNAIIATGGEALAAAAESDRLRAENGGPRSMLDGIPILLKDNYDTEDMPTTAGCACWEDNQTDDDAFMVKGLRGDGAIILGKASLDEFAYGFSSTYSAGSAYDSATSTNGVKYVASPYNTSKTAGGSSGGTGAAISSNLGAIGFGTDTGGSIRNPSSYNQLVGVRPTVGLASRDGIVPLALSQDTGGPIARSVEDAAIALDAVVGSDPNDAATADADAHVPDSYTSYLDKDALEGKHFAYFTSMVPPASASNAAQVAGRRIFLDAVADLRAAGATVTEIDPSTLAADPSSGITISGILGEGSGSTNEFKHDLNNYIASHLGDDVTNNSLDAIIASNKFVPGYKSTYVSRNAVTQSTYDAWAGPTGSHTTKIENGSTYLTSLMDSDGLDAIVYPTALPYTTYSSNLRLSPNTGMPAVTVPAGQTTDAETLPGAGMNLEFLGRDYDEGDLLGYAYSYEQATEHRTTPSLYGAIDGDVTTGPGTDTDAPGDGSVVVAASDTTVNVGSTFTVTVDESADDLYAYELSLGYDPNVVEFVSATSGTTGSTAASTDDGTLTVTHTKLGTSPGAEGDTRLATLTFKVVGSGTTSVSVDTVMNIGSEGTTTSTADAGTISIIAPTETPTSPPTTTPTDPPTDEPTDPPTDEPTDPPTDPVDVETSTSATLTPRTVVKGKKVTVAIAVTAESGTPTGSVVVRVNGVKVASPTLTSGEATVKFVAHRQSTKPKVVKKRVTVTYVPTGDFEASSTTAVLKVKAPKKK</sequence>
<feature type="signal peptide" evidence="2">
    <location>
        <begin position="1"/>
        <end position="33"/>
    </location>
</feature>